<proteinExistence type="predicted"/>
<keyword evidence="2" id="KW-1185">Reference proteome</keyword>
<evidence type="ECO:0008006" key="3">
    <source>
        <dbReference type="Google" id="ProtNLM"/>
    </source>
</evidence>
<evidence type="ECO:0000313" key="1">
    <source>
        <dbReference type="EMBL" id="MBL0685700.1"/>
    </source>
</evidence>
<gene>
    <name evidence="1" type="ORF">JJQ60_19365</name>
</gene>
<dbReference type="EMBL" id="JAERQJ010000011">
    <property type="protein sequence ID" value="MBL0685700.1"/>
    <property type="molecule type" value="Genomic_DNA"/>
</dbReference>
<name>A0A937A6C9_9FLAO</name>
<comment type="caution">
    <text evidence="1">The sequence shown here is derived from an EMBL/GenBank/DDBJ whole genome shotgun (WGS) entry which is preliminary data.</text>
</comment>
<organism evidence="1 2">
    <name type="scientific">Aquimarina mytili</name>
    <dbReference type="NCBI Taxonomy" id="874423"/>
    <lineage>
        <taxon>Bacteria</taxon>
        <taxon>Pseudomonadati</taxon>
        <taxon>Bacteroidota</taxon>
        <taxon>Flavobacteriia</taxon>
        <taxon>Flavobacteriales</taxon>
        <taxon>Flavobacteriaceae</taxon>
        <taxon>Aquimarina</taxon>
    </lineage>
</organism>
<dbReference type="AlphaFoldDB" id="A0A937A6C9"/>
<dbReference type="Proteomes" id="UP000651057">
    <property type="component" value="Unassembled WGS sequence"/>
</dbReference>
<accession>A0A937A6C9</accession>
<evidence type="ECO:0000313" key="2">
    <source>
        <dbReference type="Proteomes" id="UP000651057"/>
    </source>
</evidence>
<dbReference type="PROSITE" id="PS51257">
    <property type="entry name" value="PROKAR_LIPOPROTEIN"/>
    <property type="match status" value="1"/>
</dbReference>
<sequence>MQLLKFLGYLFISSFILVSCSDDDDTTPVNNDASRVANLRPLGSSANDLLSATNFNSLSIEIVSVQGFEPSAAAISGFREFLQARLFKPDGITITQRTVTSSNNAPFTIEEIGDIENETRSLFNEEDDIAVYIYFADGGKEDDTEEQVTLGSAYLNTSIVIYEGTLRRLSTRPTAPALSTIEIATLNHEFAHLLGLVNIGTPLQSQHEDEDAEGHCNVPTCLMEASIEFGSGMMGMGETIPELDPLCITDLQANGGR</sequence>
<dbReference type="RefSeq" id="WP_201924046.1">
    <property type="nucleotide sequence ID" value="NZ_BAABAX010000026.1"/>
</dbReference>
<reference evidence="1" key="1">
    <citation type="submission" date="2021-01" db="EMBL/GenBank/DDBJ databases">
        <authorList>
            <person name="Zhong Y.L."/>
        </authorList>
    </citation>
    <scope>NUCLEOTIDE SEQUENCE</scope>
    <source>
        <strain evidence="1">KCTC 23302</strain>
    </source>
</reference>
<protein>
    <recommendedName>
        <fullName evidence="3">Membrane metalloprotease</fullName>
    </recommendedName>
</protein>